<reference evidence="7" key="1">
    <citation type="submission" date="2018-05" db="EMBL/GenBank/DDBJ databases">
        <authorList>
            <person name="Liu B.-T."/>
        </authorList>
    </citation>
    <scope>NUCLEOTIDE SEQUENCE [LARGE SCALE GENOMIC DNA]</scope>
    <source>
        <strain evidence="7">WD6-1</strain>
    </source>
</reference>
<dbReference type="SUPFAM" id="SSF102114">
    <property type="entry name" value="Radical SAM enzymes"/>
    <property type="match status" value="1"/>
</dbReference>
<organism evidence="6 7">
    <name type="scientific">Marinicauda salina</name>
    <dbReference type="NCBI Taxonomy" id="2135793"/>
    <lineage>
        <taxon>Bacteria</taxon>
        <taxon>Pseudomonadati</taxon>
        <taxon>Pseudomonadota</taxon>
        <taxon>Alphaproteobacteria</taxon>
        <taxon>Maricaulales</taxon>
        <taxon>Maricaulaceae</taxon>
        <taxon>Marinicauda</taxon>
    </lineage>
</organism>
<dbReference type="RefSeq" id="WP_109253099.1">
    <property type="nucleotide sequence ID" value="NZ_QEXV01000003.1"/>
</dbReference>
<dbReference type="InterPro" id="IPR058240">
    <property type="entry name" value="rSAM_sf"/>
</dbReference>
<evidence type="ECO:0000313" key="7">
    <source>
        <dbReference type="Proteomes" id="UP000245168"/>
    </source>
</evidence>
<accession>A0A2U2BV30</accession>
<gene>
    <name evidence="6" type="ORF">DDZ18_08195</name>
</gene>
<dbReference type="SFLD" id="SFLDG01084">
    <property type="entry name" value="Uncharacterised_Radical_SAM_Su"/>
    <property type="match status" value="1"/>
</dbReference>
<keyword evidence="2" id="KW-0408">Iron</keyword>
<dbReference type="SFLD" id="SFLDS00029">
    <property type="entry name" value="Radical_SAM"/>
    <property type="match status" value="1"/>
</dbReference>
<keyword evidence="1" id="KW-0479">Metal-binding</keyword>
<dbReference type="PROSITE" id="PS51918">
    <property type="entry name" value="RADICAL_SAM"/>
    <property type="match status" value="1"/>
</dbReference>
<evidence type="ECO:0000313" key="6">
    <source>
        <dbReference type="EMBL" id="PWE17868.1"/>
    </source>
</evidence>
<dbReference type="OrthoDB" id="9785699at2"/>
<dbReference type="CDD" id="cd01335">
    <property type="entry name" value="Radical_SAM"/>
    <property type="match status" value="1"/>
</dbReference>
<dbReference type="PANTHER" id="PTHR43432:SF3">
    <property type="entry name" value="SLR0285 PROTEIN"/>
    <property type="match status" value="1"/>
</dbReference>
<evidence type="ECO:0000256" key="3">
    <source>
        <dbReference type="ARBA" id="ARBA00023014"/>
    </source>
</evidence>
<dbReference type="GO" id="GO:0046872">
    <property type="term" value="F:metal ion binding"/>
    <property type="evidence" value="ECO:0007669"/>
    <property type="project" value="UniProtKB-KW"/>
</dbReference>
<dbReference type="Proteomes" id="UP000245168">
    <property type="component" value="Unassembled WGS sequence"/>
</dbReference>
<dbReference type="SMART" id="SM00729">
    <property type="entry name" value="Elp3"/>
    <property type="match status" value="1"/>
</dbReference>
<dbReference type="EMBL" id="QEXV01000003">
    <property type="protein sequence ID" value="PWE17868.1"/>
    <property type="molecule type" value="Genomic_DNA"/>
</dbReference>
<dbReference type="InterPro" id="IPR007197">
    <property type="entry name" value="rSAM"/>
</dbReference>
<dbReference type="Pfam" id="PF04055">
    <property type="entry name" value="Radical_SAM"/>
    <property type="match status" value="1"/>
</dbReference>
<keyword evidence="7" id="KW-1185">Reference proteome</keyword>
<dbReference type="AlphaFoldDB" id="A0A2U2BV30"/>
<dbReference type="Gene3D" id="3.80.30.30">
    <property type="match status" value="1"/>
</dbReference>
<evidence type="ECO:0000256" key="2">
    <source>
        <dbReference type="ARBA" id="ARBA00023004"/>
    </source>
</evidence>
<keyword evidence="3" id="KW-0411">Iron-sulfur</keyword>
<dbReference type="NCBIfam" id="NF033668">
    <property type="entry name" value="rSAM_PA0069"/>
    <property type="match status" value="1"/>
</dbReference>
<protein>
    <submittedName>
        <fullName evidence="6">Radical SAM protein</fullName>
    </submittedName>
</protein>
<dbReference type="GO" id="GO:0003824">
    <property type="term" value="F:catalytic activity"/>
    <property type="evidence" value="ECO:0007669"/>
    <property type="project" value="InterPro"/>
</dbReference>
<feature type="region of interest" description="Disordered" evidence="4">
    <location>
        <begin position="1"/>
        <end position="54"/>
    </location>
</feature>
<evidence type="ECO:0000256" key="4">
    <source>
        <dbReference type="SAM" id="MobiDB-lite"/>
    </source>
</evidence>
<dbReference type="InterPro" id="IPR006638">
    <property type="entry name" value="Elp3/MiaA/NifB-like_rSAM"/>
</dbReference>
<dbReference type="PANTHER" id="PTHR43432">
    <property type="entry name" value="SLR0285 PROTEIN"/>
    <property type="match status" value="1"/>
</dbReference>
<feature type="domain" description="Radical SAM core" evidence="5">
    <location>
        <begin position="74"/>
        <end position="311"/>
    </location>
</feature>
<dbReference type="InterPro" id="IPR040086">
    <property type="entry name" value="MJ0683-like"/>
</dbReference>
<name>A0A2U2BV30_9PROT</name>
<evidence type="ECO:0000256" key="1">
    <source>
        <dbReference type="ARBA" id="ARBA00022723"/>
    </source>
</evidence>
<dbReference type="GO" id="GO:0051536">
    <property type="term" value="F:iron-sulfur cluster binding"/>
    <property type="evidence" value="ECO:0007669"/>
    <property type="project" value="UniProtKB-KW"/>
</dbReference>
<evidence type="ECO:0000259" key="5">
    <source>
        <dbReference type="PROSITE" id="PS51918"/>
    </source>
</evidence>
<sequence length="369" mass="41196">MTARFTPARPSTALPEPLRPRGRGAKSNAAGRYEPTTREPFDDGWNADDPSPEQLKTTLIRDSSRSIIATNDSPDISFERSINPYRGCEHGCVYCYARPSHSYWGYSAGLDFESVLFYKPDAAALLEKTFRKPSYRVEPIVLGANTDVYQPVERRLRITRSLLETCLKFRHPVSLITKSASITRDLDLLSELAALNLVKTAVSLTTLDRKLARAMEPRAATPARRLEAMRALSDAGVPVTAMTAPIVPGLTDHEIEALLEAAAEAGAERAGYVLLRLPLEIADLFKEWLAAERPDAAKKIMSLVRQTRGGKDYDSRWGKRGRGEGPVAALIAKRFRAAVRRYGLDGERRELRRDLFRRPLEDAQQLSLF</sequence>
<proteinExistence type="predicted"/>
<comment type="caution">
    <text evidence="6">The sequence shown here is derived from an EMBL/GenBank/DDBJ whole genome shotgun (WGS) entry which is preliminary data.</text>
</comment>